<dbReference type="RefSeq" id="WP_089680420.1">
    <property type="nucleotide sequence ID" value="NZ_FNFO01000002.1"/>
</dbReference>
<keyword evidence="1" id="KW-0812">Transmembrane</keyword>
<keyword evidence="3" id="KW-1185">Reference proteome</keyword>
<dbReference type="PANTHER" id="PTHR40394">
    <property type="entry name" value="LIPOPROTEIN-RELATED"/>
    <property type="match status" value="1"/>
</dbReference>
<dbReference type="PANTHER" id="PTHR40394:SF2">
    <property type="entry name" value="QUINOL:CYTOCHROME C OXIDOREDUCTASE MEMBRANE PROTEIN"/>
    <property type="match status" value="1"/>
</dbReference>
<dbReference type="STRING" id="1075417.SAMN05421823_102617"/>
<organism evidence="2 3">
    <name type="scientific">Catalinimonas alkaloidigena</name>
    <dbReference type="NCBI Taxonomy" id="1075417"/>
    <lineage>
        <taxon>Bacteria</taxon>
        <taxon>Pseudomonadati</taxon>
        <taxon>Bacteroidota</taxon>
        <taxon>Cytophagia</taxon>
        <taxon>Cytophagales</taxon>
        <taxon>Catalimonadaceae</taxon>
        <taxon>Catalinimonas</taxon>
    </lineage>
</organism>
<evidence type="ECO:0008006" key="4">
    <source>
        <dbReference type="Google" id="ProtNLM"/>
    </source>
</evidence>
<dbReference type="InterPro" id="IPR021776">
    <property type="entry name" value="ActD"/>
</dbReference>
<keyword evidence="1" id="KW-0472">Membrane</keyword>
<reference evidence="2 3" key="1">
    <citation type="submission" date="2016-10" db="EMBL/GenBank/DDBJ databases">
        <authorList>
            <person name="de Groot N.N."/>
        </authorList>
    </citation>
    <scope>NUCLEOTIDE SEQUENCE [LARGE SCALE GENOMIC DNA]</scope>
    <source>
        <strain evidence="2 3">DSM 25186</strain>
    </source>
</reference>
<feature type="transmembrane region" description="Helical" evidence="1">
    <location>
        <begin position="102"/>
        <end position="122"/>
    </location>
</feature>
<proteinExistence type="predicted"/>
<dbReference type="Proteomes" id="UP000198510">
    <property type="component" value="Unassembled WGS sequence"/>
</dbReference>
<protein>
    <recommendedName>
        <fullName evidence="4">Quinol:cytochrome c oxidoreductase membrane protein</fullName>
    </recommendedName>
</protein>
<keyword evidence="1" id="KW-1133">Transmembrane helix</keyword>
<dbReference type="EMBL" id="FNFO01000002">
    <property type="protein sequence ID" value="SDK38945.1"/>
    <property type="molecule type" value="Genomic_DNA"/>
</dbReference>
<evidence type="ECO:0000313" key="2">
    <source>
        <dbReference type="EMBL" id="SDK38945.1"/>
    </source>
</evidence>
<accession>A0A1G9BJA8</accession>
<evidence type="ECO:0000313" key="3">
    <source>
        <dbReference type="Proteomes" id="UP000198510"/>
    </source>
</evidence>
<dbReference type="AlphaFoldDB" id="A0A1G9BJA8"/>
<dbReference type="OrthoDB" id="9792475at2"/>
<feature type="transmembrane region" description="Helical" evidence="1">
    <location>
        <begin position="60"/>
        <end position="82"/>
    </location>
</feature>
<evidence type="ECO:0000256" key="1">
    <source>
        <dbReference type="SAM" id="Phobius"/>
    </source>
</evidence>
<gene>
    <name evidence="2" type="ORF">SAMN05421823_102617</name>
</gene>
<dbReference type="Pfam" id="PF11821">
    <property type="entry name" value="ActD"/>
    <property type="match status" value="1"/>
</dbReference>
<name>A0A1G9BJA8_9BACT</name>
<sequence>MAEKATKRFMLGIFDDEDVTVHAVQAVRADGVKIHEVYSPFPIHGIDDALGYRRSRLPRAAFMFGFLGTSLALTMQIGMMFFDWPMIIGGKDYLPLPTFIPVTFELTVLLSALGMVSTFFIASNLYPGSKKLILDPRCTDNKFVVAVDLDKNSGFTEDTLNQLFRDQGASEVSQRKVEI</sequence>